<organism evidence="1 2">
    <name type="scientific">Araneus ventricosus</name>
    <name type="common">Orbweaver spider</name>
    <name type="synonym">Epeira ventricosa</name>
    <dbReference type="NCBI Taxonomy" id="182803"/>
    <lineage>
        <taxon>Eukaryota</taxon>
        <taxon>Metazoa</taxon>
        <taxon>Ecdysozoa</taxon>
        <taxon>Arthropoda</taxon>
        <taxon>Chelicerata</taxon>
        <taxon>Arachnida</taxon>
        <taxon>Araneae</taxon>
        <taxon>Araneomorphae</taxon>
        <taxon>Entelegynae</taxon>
        <taxon>Araneoidea</taxon>
        <taxon>Araneidae</taxon>
        <taxon>Araneus</taxon>
    </lineage>
</organism>
<name>A0A4Y2P0U2_ARAVE</name>
<dbReference type="EMBL" id="BGPR01010044">
    <property type="protein sequence ID" value="GBN43937.1"/>
    <property type="molecule type" value="Genomic_DNA"/>
</dbReference>
<sequence>MSFKEASHCFTALRIPALKKVFGCMRNHSSTLWDPCRADLAVVQMIINNTLNTASVQRQAVCNLLDRYSTIFFDKGLHCINVFVCDNHVCLTGLWHVRSTDTSTAKILRRSKHASKGQTQFHIHTSFACSFKNTFGTQKLSSSMLRLFGEIHDAPFICSVLFLFAKTIHGCKNKHLRFPRYTAPSTADV</sequence>
<accession>A0A4Y2P0U2</accession>
<dbReference type="AlphaFoldDB" id="A0A4Y2P0U2"/>
<dbReference type="Proteomes" id="UP000499080">
    <property type="component" value="Unassembled WGS sequence"/>
</dbReference>
<reference evidence="1 2" key="1">
    <citation type="journal article" date="2019" name="Sci. Rep.">
        <title>Orb-weaving spider Araneus ventricosus genome elucidates the spidroin gene catalogue.</title>
        <authorList>
            <person name="Kono N."/>
            <person name="Nakamura H."/>
            <person name="Ohtoshi R."/>
            <person name="Moran D.A.P."/>
            <person name="Shinohara A."/>
            <person name="Yoshida Y."/>
            <person name="Fujiwara M."/>
            <person name="Mori M."/>
            <person name="Tomita M."/>
            <person name="Arakawa K."/>
        </authorList>
    </citation>
    <scope>NUCLEOTIDE SEQUENCE [LARGE SCALE GENOMIC DNA]</scope>
</reference>
<evidence type="ECO:0000313" key="1">
    <source>
        <dbReference type="EMBL" id="GBN43937.1"/>
    </source>
</evidence>
<evidence type="ECO:0000313" key="2">
    <source>
        <dbReference type="Proteomes" id="UP000499080"/>
    </source>
</evidence>
<comment type="caution">
    <text evidence="1">The sequence shown here is derived from an EMBL/GenBank/DDBJ whole genome shotgun (WGS) entry which is preliminary data.</text>
</comment>
<gene>
    <name evidence="1" type="ORF">AVEN_268191_1</name>
</gene>
<protein>
    <submittedName>
        <fullName evidence="1">Uncharacterized protein</fullName>
    </submittedName>
</protein>
<proteinExistence type="predicted"/>
<keyword evidence="2" id="KW-1185">Reference proteome</keyword>